<dbReference type="RefSeq" id="WP_229537025.1">
    <property type="nucleotide sequence ID" value="NZ_JAJHJB010000050.1"/>
</dbReference>
<accession>A0ABS8I0W8</accession>
<evidence type="ECO:0000313" key="2">
    <source>
        <dbReference type="Proteomes" id="UP001165492"/>
    </source>
</evidence>
<comment type="caution">
    <text evidence="1">The sequence shown here is derived from an EMBL/GenBank/DDBJ whole genome shotgun (WGS) entry which is preliminary data.</text>
</comment>
<dbReference type="InterPro" id="IPR050484">
    <property type="entry name" value="Transf_Hexapept/Carb_Anhydrase"/>
</dbReference>
<dbReference type="PANTHER" id="PTHR13061:SF29">
    <property type="entry name" value="GAMMA CARBONIC ANHYDRASE-LIKE 1, MITOCHONDRIAL-RELATED"/>
    <property type="match status" value="1"/>
</dbReference>
<organism evidence="1 2">
    <name type="scientific">Pelosinus baikalensis</name>
    <dbReference type="NCBI Taxonomy" id="2892015"/>
    <lineage>
        <taxon>Bacteria</taxon>
        <taxon>Bacillati</taxon>
        <taxon>Bacillota</taxon>
        <taxon>Negativicutes</taxon>
        <taxon>Selenomonadales</taxon>
        <taxon>Sporomusaceae</taxon>
        <taxon>Pelosinus</taxon>
    </lineage>
</organism>
<dbReference type="SUPFAM" id="SSF51161">
    <property type="entry name" value="Trimeric LpxA-like enzymes"/>
    <property type="match status" value="1"/>
</dbReference>
<dbReference type="EMBL" id="JAJHJB010000050">
    <property type="protein sequence ID" value="MCC5468137.1"/>
    <property type="molecule type" value="Genomic_DNA"/>
</dbReference>
<proteinExistence type="predicted"/>
<protein>
    <submittedName>
        <fullName evidence="1">Uncharacterized protein</fullName>
    </submittedName>
</protein>
<gene>
    <name evidence="1" type="ORF">LMF89_22635</name>
</gene>
<keyword evidence="2" id="KW-1185">Reference proteome</keyword>
<dbReference type="Gene3D" id="2.160.10.10">
    <property type="entry name" value="Hexapeptide repeat proteins"/>
    <property type="match status" value="1"/>
</dbReference>
<dbReference type="Proteomes" id="UP001165492">
    <property type="component" value="Unassembled WGS sequence"/>
</dbReference>
<dbReference type="PANTHER" id="PTHR13061">
    <property type="entry name" value="DYNACTIN SUBUNIT P25"/>
    <property type="match status" value="1"/>
</dbReference>
<evidence type="ECO:0000313" key="1">
    <source>
        <dbReference type="EMBL" id="MCC5468137.1"/>
    </source>
</evidence>
<name>A0ABS8I0W8_9FIRM</name>
<dbReference type="InterPro" id="IPR011004">
    <property type="entry name" value="Trimer_LpxA-like_sf"/>
</dbReference>
<sequence length="208" mass="22117">MRIKHRNVSPKVDESTLITPTAVVVGNVTVGSRSRIMYGAVVNSEGSKVNIGECTIICENAVIRAVSSPSSEHPVEIGDNVFIGPHATLLGCKVADKAYIATGATVLQGAAIHSGAVITVGALVHSNTVIPEGFFVPPYTVAIGNPVKLFSPNEREAMGQAIKEIGFAKTAFGIEGKLNDSASVYKQTTEIRSKEFVVHMDDKIVDWR</sequence>
<reference evidence="1" key="1">
    <citation type="submission" date="2021-11" db="EMBL/GenBank/DDBJ databases">
        <title>Description of a new species Pelosinus isolated from the bottom sediments of Lake Baikal.</title>
        <authorList>
            <person name="Zakharyuk A."/>
        </authorList>
    </citation>
    <scope>NUCLEOTIDE SEQUENCE</scope>
    <source>
        <strain evidence="1">Bkl1</strain>
    </source>
</reference>